<keyword evidence="2" id="KW-1185">Reference proteome</keyword>
<sequence>MLLFFLLQKISPFLLTPQIRFLELMSNAIKEGWESQLNTEHLTSRGYFGYLILGFGDTHIVILGKVKSNQENLQQSLLYIRRKRSGIRLKFNQVFASK</sequence>
<reference evidence="1" key="1">
    <citation type="submission" date="2023-04" db="EMBL/GenBank/DDBJ databases">
        <authorList>
            <person name="Vijverberg K."/>
            <person name="Xiong W."/>
            <person name="Schranz E."/>
        </authorList>
    </citation>
    <scope>NUCLEOTIDE SEQUENCE</scope>
</reference>
<protein>
    <submittedName>
        <fullName evidence="1">Uncharacterized protein</fullName>
    </submittedName>
</protein>
<organism evidence="1 2">
    <name type="scientific">Lactuca saligna</name>
    <name type="common">Willowleaf lettuce</name>
    <dbReference type="NCBI Taxonomy" id="75948"/>
    <lineage>
        <taxon>Eukaryota</taxon>
        <taxon>Viridiplantae</taxon>
        <taxon>Streptophyta</taxon>
        <taxon>Embryophyta</taxon>
        <taxon>Tracheophyta</taxon>
        <taxon>Spermatophyta</taxon>
        <taxon>Magnoliopsida</taxon>
        <taxon>eudicotyledons</taxon>
        <taxon>Gunneridae</taxon>
        <taxon>Pentapetalae</taxon>
        <taxon>asterids</taxon>
        <taxon>campanulids</taxon>
        <taxon>Asterales</taxon>
        <taxon>Asteraceae</taxon>
        <taxon>Cichorioideae</taxon>
        <taxon>Cichorieae</taxon>
        <taxon>Lactucinae</taxon>
        <taxon>Lactuca</taxon>
    </lineage>
</organism>
<dbReference type="EMBL" id="OX465086">
    <property type="protein sequence ID" value="CAI9263318.1"/>
    <property type="molecule type" value="Genomic_DNA"/>
</dbReference>
<name>A0AA35V729_LACSI</name>
<dbReference type="AlphaFoldDB" id="A0AA35V729"/>
<evidence type="ECO:0000313" key="1">
    <source>
        <dbReference type="EMBL" id="CAI9263318.1"/>
    </source>
</evidence>
<proteinExistence type="predicted"/>
<dbReference type="Proteomes" id="UP001177003">
    <property type="component" value="Chromosome 0"/>
</dbReference>
<accession>A0AA35V729</accession>
<evidence type="ECO:0000313" key="2">
    <source>
        <dbReference type="Proteomes" id="UP001177003"/>
    </source>
</evidence>
<gene>
    <name evidence="1" type="ORF">LSALG_LOCUS4014</name>
</gene>